<dbReference type="Proteomes" id="UP001152622">
    <property type="component" value="Chromosome 4"/>
</dbReference>
<evidence type="ECO:0000313" key="1">
    <source>
        <dbReference type="EMBL" id="KAJ8366075.1"/>
    </source>
</evidence>
<gene>
    <name evidence="1" type="ORF">SKAU_G00149060</name>
</gene>
<dbReference type="EMBL" id="JAINUF010000004">
    <property type="protein sequence ID" value="KAJ8366075.1"/>
    <property type="molecule type" value="Genomic_DNA"/>
</dbReference>
<organism evidence="1 2">
    <name type="scientific">Synaphobranchus kaupii</name>
    <name type="common">Kaup's arrowtooth eel</name>
    <dbReference type="NCBI Taxonomy" id="118154"/>
    <lineage>
        <taxon>Eukaryota</taxon>
        <taxon>Metazoa</taxon>
        <taxon>Chordata</taxon>
        <taxon>Craniata</taxon>
        <taxon>Vertebrata</taxon>
        <taxon>Euteleostomi</taxon>
        <taxon>Actinopterygii</taxon>
        <taxon>Neopterygii</taxon>
        <taxon>Teleostei</taxon>
        <taxon>Anguilliformes</taxon>
        <taxon>Synaphobranchidae</taxon>
        <taxon>Synaphobranchus</taxon>
    </lineage>
</organism>
<dbReference type="AlphaFoldDB" id="A0A9Q1FUU0"/>
<protein>
    <submittedName>
        <fullName evidence="1">Uncharacterized protein</fullName>
    </submittedName>
</protein>
<comment type="caution">
    <text evidence="1">The sequence shown here is derived from an EMBL/GenBank/DDBJ whole genome shotgun (WGS) entry which is preliminary data.</text>
</comment>
<evidence type="ECO:0000313" key="2">
    <source>
        <dbReference type="Proteomes" id="UP001152622"/>
    </source>
</evidence>
<keyword evidence="2" id="KW-1185">Reference proteome</keyword>
<sequence length="99" mass="11262">MCFLGIRANVRKPKQSLRKDPMKTYVVETSTGCMPAGARFKRSGVSRRNTRVAAGTTRIPPRFRRQLPPSRFNRQAKPLLLRPCLNSQRCAHSDLLPEI</sequence>
<reference evidence="1" key="1">
    <citation type="journal article" date="2023" name="Science">
        <title>Genome structures resolve the early diversification of teleost fishes.</title>
        <authorList>
            <person name="Parey E."/>
            <person name="Louis A."/>
            <person name="Montfort J."/>
            <person name="Bouchez O."/>
            <person name="Roques C."/>
            <person name="Iampietro C."/>
            <person name="Lluch J."/>
            <person name="Castinel A."/>
            <person name="Donnadieu C."/>
            <person name="Desvignes T."/>
            <person name="Floi Bucao C."/>
            <person name="Jouanno E."/>
            <person name="Wen M."/>
            <person name="Mejri S."/>
            <person name="Dirks R."/>
            <person name="Jansen H."/>
            <person name="Henkel C."/>
            <person name="Chen W.J."/>
            <person name="Zahm M."/>
            <person name="Cabau C."/>
            <person name="Klopp C."/>
            <person name="Thompson A.W."/>
            <person name="Robinson-Rechavi M."/>
            <person name="Braasch I."/>
            <person name="Lecointre G."/>
            <person name="Bobe J."/>
            <person name="Postlethwait J.H."/>
            <person name="Berthelot C."/>
            <person name="Roest Crollius H."/>
            <person name="Guiguen Y."/>
        </authorList>
    </citation>
    <scope>NUCLEOTIDE SEQUENCE</scope>
    <source>
        <strain evidence="1">WJC10195</strain>
    </source>
</reference>
<proteinExistence type="predicted"/>
<accession>A0A9Q1FUU0</accession>
<name>A0A9Q1FUU0_SYNKA</name>